<reference evidence="2 3" key="1">
    <citation type="submission" date="2018-05" db="EMBL/GenBank/DDBJ databases">
        <title>Genomic Encyclopedia of Type Strains, Phase IV (KMG-IV): sequencing the most valuable type-strain genomes for metagenomic binning, comparative biology and taxonomic classification.</title>
        <authorList>
            <person name="Goeker M."/>
        </authorList>
    </citation>
    <scope>NUCLEOTIDE SEQUENCE [LARGE SCALE GENOMIC DNA]</scope>
    <source>
        <strain evidence="2 3">DSM 24906</strain>
    </source>
</reference>
<accession>A0AA45C5A3</accession>
<dbReference type="Proteomes" id="UP000245921">
    <property type="component" value="Unassembled WGS sequence"/>
</dbReference>
<keyword evidence="3" id="KW-1185">Reference proteome</keyword>
<dbReference type="PROSITE" id="PS51918">
    <property type="entry name" value="RADICAL_SAM"/>
    <property type="match status" value="1"/>
</dbReference>
<evidence type="ECO:0000313" key="2">
    <source>
        <dbReference type="EMBL" id="PWJ88491.1"/>
    </source>
</evidence>
<organism evidence="2 3">
    <name type="scientific">Oceanotoga teriensis</name>
    <dbReference type="NCBI Taxonomy" id="515440"/>
    <lineage>
        <taxon>Bacteria</taxon>
        <taxon>Thermotogati</taxon>
        <taxon>Thermotogota</taxon>
        <taxon>Thermotogae</taxon>
        <taxon>Petrotogales</taxon>
        <taxon>Petrotogaceae</taxon>
        <taxon>Oceanotoga</taxon>
    </lineage>
</organism>
<evidence type="ECO:0000259" key="1">
    <source>
        <dbReference type="PROSITE" id="PS51918"/>
    </source>
</evidence>
<dbReference type="GO" id="GO:0003824">
    <property type="term" value="F:catalytic activity"/>
    <property type="evidence" value="ECO:0007669"/>
    <property type="project" value="InterPro"/>
</dbReference>
<dbReference type="SFLD" id="SFLDS00029">
    <property type="entry name" value="Radical_SAM"/>
    <property type="match status" value="1"/>
</dbReference>
<dbReference type="CDD" id="cd01335">
    <property type="entry name" value="Radical_SAM"/>
    <property type="match status" value="1"/>
</dbReference>
<dbReference type="GO" id="GO:0051536">
    <property type="term" value="F:iron-sulfur cluster binding"/>
    <property type="evidence" value="ECO:0007669"/>
    <property type="project" value="InterPro"/>
</dbReference>
<dbReference type="AlphaFoldDB" id="A0AA45C5A3"/>
<comment type="caution">
    <text evidence="2">The sequence shown here is derived from an EMBL/GenBank/DDBJ whole genome shotgun (WGS) entry which is preliminary data.</text>
</comment>
<feature type="domain" description="Radical SAM core" evidence="1">
    <location>
        <begin position="250"/>
        <end position="479"/>
    </location>
</feature>
<dbReference type="NCBIfam" id="TIGR03960">
    <property type="entry name" value="rSAM_fuse_unch"/>
    <property type="match status" value="1"/>
</dbReference>
<dbReference type="EMBL" id="QGGI01000018">
    <property type="protein sequence ID" value="PWJ88491.1"/>
    <property type="molecule type" value="Genomic_DNA"/>
</dbReference>
<dbReference type="PANTHER" id="PTHR42731">
    <property type="entry name" value="SLL1084 PROTEIN"/>
    <property type="match status" value="1"/>
</dbReference>
<dbReference type="InterPro" id="IPR006638">
    <property type="entry name" value="Elp3/MiaA/NifB-like_rSAM"/>
</dbReference>
<dbReference type="SUPFAM" id="SSF102114">
    <property type="entry name" value="Radical SAM enzymes"/>
    <property type="match status" value="1"/>
</dbReference>
<dbReference type="InterPro" id="IPR023862">
    <property type="entry name" value="CHP03960_rSAM"/>
</dbReference>
<dbReference type="SMART" id="SM00729">
    <property type="entry name" value="Elp3"/>
    <property type="match status" value="1"/>
</dbReference>
<dbReference type="Pfam" id="PF19864">
    <property type="entry name" value="Radical_SAM_N2"/>
    <property type="match status" value="1"/>
</dbReference>
<dbReference type="RefSeq" id="WP_109605834.1">
    <property type="nucleotide sequence ID" value="NZ_QGGI01000018.1"/>
</dbReference>
<dbReference type="InterPro" id="IPR045784">
    <property type="entry name" value="Radical_SAM_N2"/>
</dbReference>
<proteinExistence type="predicted"/>
<evidence type="ECO:0000313" key="3">
    <source>
        <dbReference type="Proteomes" id="UP000245921"/>
    </source>
</evidence>
<dbReference type="Gene3D" id="3.80.30.20">
    <property type="entry name" value="tm_1862 like domain"/>
    <property type="match status" value="1"/>
</dbReference>
<gene>
    <name evidence="2" type="ORF">C7380_1183</name>
</gene>
<dbReference type="SFLD" id="SFLDG01082">
    <property type="entry name" value="B12-binding_domain_containing"/>
    <property type="match status" value="1"/>
</dbReference>
<dbReference type="Pfam" id="PF04055">
    <property type="entry name" value="Radical_SAM"/>
    <property type="match status" value="1"/>
</dbReference>
<name>A0AA45C5A3_9BACT</name>
<dbReference type="InterPro" id="IPR023404">
    <property type="entry name" value="rSAM_horseshoe"/>
</dbReference>
<protein>
    <submittedName>
        <fullName evidence="2">Radical SAM family uncharacterized protein</fullName>
    </submittedName>
</protein>
<dbReference type="PANTHER" id="PTHR42731:SF1">
    <property type="entry name" value="RADICAL SAM DOMAIN PROTEIN"/>
    <property type="match status" value="1"/>
</dbReference>
<dbReference type="InterPro" id="IPR007197">
    <property type="entry name" value="rSAM"/>
</dbReference>
<dbReference type="InterPro" id="IPR058240">
    <property type="entry name" value="rSAM_sf"/>
</dbReference>
<sequence>MKISEFLFNTGIIHQVQKPSRYLGGEYNQINKENSKVKIGLCFPDIYDIGMSHTGFHILYQLFNEDKDIYAQRVFLPWKDMIEKMEEYKIPLFSLEKLEPINNFDMLAITLQYELSFTNVLKLLDLANIPIYSHERTNEDPIIMAGGPCTTNPEPIADFIDVFFIGDGETVIDDINKILKSNKTRDEKLIDFSKIEGFYVPKFYTLKNTKKDIKISVPISDSFPKRVKVKKVKDFKDHEIPINQIVPNIDIVHKRAVIEIMRGCNRGCRFCHAGMFYRPSRERDSKYLSDKIIEVLENTGYNEVSLLSLSTLDYSNLDDIIDSILPYLEENKIGISLPSSRVDKFGIDISSKLQTGRKSGLTFAPEAGSQRMRDLINKGIDEDEILNVVSIAKENGWNNVKLYFMMGLPEESDDDIEQIVQIARKIKNKSKIKDITVNVSIFVPKSHTPFQYAPFLDMESIKRRIKIIKKLRKYKIRYNIHEPYESYLEAIVARGDRDIGKLIYDVTFNENGYLQQNEEEFNFRAWARSMNRLGLNCIKYIEEYETDDELPWNIIDTLISEEFLKSEWKKSKELILTPDCRWDKCSSCGVCINTDYKIIKKTGS</sequence>